<dbReference type="Gene3D" id="3.30.1490.300">
    <property type="match status" value="1"/>
</dbReference>
<gene>
    <name evidence="2" type="ORF">dnm_046450</name>
</gene>
<evidence type="ECO:0000313" key="2">
    <source>
        <dbReference type="EMBL" id="QTA88598.1"/>
    </source>
</evidence>
<proteinExistence type="predicted"/>
<dbReference type="KEGG" id="dmm:dnm_046450"/>
<sequence length="351" mass="39074">MAFGKKKVCIIGLDIGSRTLKIAELADTKQGYELKKFGMSDIEPGLIEEGTIKNPEAVAGSIRQLFKMYKIKDPNVATSIGGYSIIVKTITLPNMDEEKLHEQIQEEAETYIPFDINDVNLDFQILGENIDNSDDMDVLLVAAKKEMVNDYANLIQMANLNPCIMDVDAFALQNIYEANYDTEDESVALIDIGANKTTLNILKNGLSVLVRDVSLGCRQINQQIISRMECSVEEAEKMYQNSESDELPAKEVVEIISSVVTDWYTEIKHALDFFYSTYPGDHIKRIILSGGGANIKRFREVLAEEATTEVEIINPFESISTGSEFDPSYLEKVSPQAAICLGLAMRRAGDK</sequence>
<dbReference type="PANTHER" id="PTHR32432">
    <property type="entry name" value="CELL DIVISION PROTEIN FTSA-RELATED"/>
    <property type="match status" value="1"/>
</dbReference>
<dbReference type="SUPFAM" id="SSF53067">
    <property type="entry name" value="Actin-like ATPase domain"/>
    <property type="match status" value="2"/>
</dbReference>
<dbReference type="AlphaFoldDB" id="A0A975BN69"/>
<protein>
    <submittedName>
        <fullName evidence="2">Type IV pilus assembly protein PilM domain-containing protein</fullName>
    </submittedName>
</protein>
<dbReference type="InterPro" id="IPR050696">
    <property type="entry name" value="FtsA/MreB"/>
</dbReference>
<dbReference type="InterPro" id="IPR043129">
    <property type="entry name" value="ATPase_NBD"/>
</dbReference>
<dbReference type="Gene3D" id="3.30.420.40">
    <property type="match status" value="2"/>
</dbReference>
<feature type="domain" description="SHS2" evidence="1">
    <location>
        <begin position="10"/>
        <end position="176"/>
    </location>
</feature>
<name>A0A975BN69_9BACT</name>
<dbReference type="PANTHER" id="PTHR32432:SF3">
    <property type="entry name" value="ETHANOLAMINE UTILIZATION PROTEIN EUTJ"/>
    <property type="match status" value="1"/>
</dbReference>
<dbReference type="InterPro" id="IPR003494">
    <property type="entry name" value="SHS2_FtsA"/>
</dbReference>
<keyword evidence="3" id="KW-1185">Reference proteome</keyword>
<reference evidence="2" key="1">
    <citation type="journal article" date="2021" name="Microb. Physiol.">
        <title>Proteogenomic Insights into the Physiology of Marine, Sulfate-Reducing, Filamentous Desulfonema limicola and Desulfonema magnum.</title>
        <authorList>
            <person name="Schnaars V."/>
            <person name="Wohlbrand L."/>
            <person name="Scheve S."/>
            <person name="Hinrichs C."/>
            <person name="Reinhardt R."/>
            <person name="Rabus R."/>
        </authorList>
    </citation>
    <scope>NUCLEOTIDE SEQUENCE</scope>
    <source>
        <strain evidence="2">4be13</strain>
    </source>
</reference>
<dbReference type="Proteomes" id="UP000663722">
    <property type="component" value="Chromosome"/>
</dbReference>
<dbReference type="CDD" id="cd24049">
    <property type="entry name" value="ASKHA_NBD_PilM"/>
    <property type="match status" value="1"/>
</dbReference>
<evidence type="ECO:0000259" key="1">
    <source>
        <dbReference type="SMART" id="SM00842"/>
    </source>
</evidence>
<dbReference type="SMART" id="SM00842">
    <property type="entry name" value="FtsA"/>
    <property type="match status" value="1"/>
</dbReference>
<dbReference type="Pfam" id="PF11104">
    <property type="entry name" value="PilM_2"/>
    <property type="match status" value="1"/>
</dbReference>
<dbReference type="GO" id="GO:0051301">
    <property type="term" value="P:cell division"/>
    <property type="evidence" value="ECO:0007669"/>
    <property type="project" value="InterPro"/>
</dbReference>
<dbReference type="PIRSF" id="PIRSF019169">
    <property type="entry name" value="PilM"/>
    <property type="match status" value="1"/>
</dbReference>
<evidence type="ECO:0000313" key="3">
    <source>
        <dbReference type="Proteomes" id="UP000663722"/>
    </source>
</evidence>
<organism evidence="2 3">
    <name type="scientific">Desulfonema magnum</name>
    <dbReference type="NCBI Taxonomy" id="45655"/>
    <lineage>
        <taxon>Bacteria</taxon>
        <taxon>Pseudomonadati</taxon>
        <taxon>Thermodesulfobacteriota</taxon>
        <taxon>Desulfobacteria</taxon>
        <taxon>Desulfobacterales</taxon>
        <taxon>Desulfococcaceae</taxon>
        <taxon>Desulfonema</taxon>
    </lineage>
</organism>
<accession>A0A975BN69</accession>
<dbReference type="InterPro" id="IPR005883">
    <property type="entry name" value="PilM"/>
</dbReference>
<dbReference type="EMBL" id="CP061800">
    <property type="protein sequence ID" value="QTA88598.1"/>
    <property type="molecule type" value="Genomic_DNA"/>
</dbReference>
<dbReference type="RefSeq" id="WP_207683293.1">
    <property type="nucleotide sequence ID" value="NZ_CP061800.1"/>
</dbReference>
<dbReference type="NCBIfam" id="TIGR01175">
    <property type="entry name" value="pilM"/>
    <property type="match status" value="1"/>
</dbReference>